<dbReference type="PROSITE" id="PS52035">
    <property type="entry name" value="PEPTIDASE_M14"/>
    <property type="match status" value="1"/>
</dbReference>
<dbReference type="RefSeq" id="WP_183911030.1">
    <property type="nucleotide sequence ID" value="NZ_JACHXZ010000004.1"/>
</dbReference>
<dbReference type="GO" id="GO:0008270">
    <property type="term" value="F:zinc ion binding"/>
    <property type="evidence" value="ECO:0007669"/>
    <property type="project" value="InterPro"/>
</dbReference>
<dbReference type="Pfam" id="PF10994">
    <property type="entry name" value="DUF2817"/>
    <property type="match status" value="1"/>
</dbReference>
<dbReference type="InterPro" id="IPR000834">
    <property type="entry name" value="Peptidase_M14"/>
</dbReference>
<evidence type="ECO:0000313" key="4">
    <source>
        <dbReference type="Proteomes" id="UP000559987"/>
    </source>
</evidence>
<evidence type="ECO:0000259" key="2">
    <source>
        <dbReference type="PROSITE" id="PS52035"/>
    </source>
</evidence>
<accession>A0A839UW26</accession>
<dbReference type="GO" id="GO:0004181">
    <property type="term" value="F:metallocarboxypeptidase activity"/>
    <property type="evidence" value="ECO:0007669"/>
    <property type="project" value="InterPro"/>
</dbReference>
<comment type="caution">
    <text evidence="3">The sequence shown here is derived from an EMBL/GenBank/DDBJ whole genome shotgun (WGS) entry which is preliminary data.</text>
</comment>
<name>A0A839UW26_9GAMM</name>
<evidence type="ECO:0000256" key="1">
    <source>
        <dbReference type="PROSITE-ProRule" id="PRU01379"/>
    </source>
</evidence>
<dbReference type="InterPro" id="IPR021259">
    <property type="entry name" value="DUF2817"/>
</dbReference>
<protein>
    <recommendedName>
        <fullName evidence="2">Peptidase M14 domain-containing protein</fullName>
    </recommendedName>
</protein>
<evidence type="ECO:0000313" key="3">
    <source>
        <dbReference type="EMBL" id="MBB3169525.1"/>
    </source>
</evidence>
<dbReference type="CDD" id="cd06231">
    <property type="entry name" value="M14_REP34-like"/>
    <property type="match status" value="1"/>
</dbReference>
<dbReference type="GO" id="GO:0006508">
    <property type="term" value="P:proteolysis"/>
    <property type="evidence" value="ECO:0007669"/>
    <property type="project" value="InterPro"/>
</dbReference>
<dbReference type="AlphaFoldDB" id="A0A839UW26"/>
<dbReference type="Gene3D" id="3.40.630.10">
    <property type="entry name" value="Zn peptidases"/>
    <property type="match status" value="1"/>
</dbReference>
<organism evidence="3 4">
    <name type="scientific">Simiduia aestuariiviva</name>
    <dbReference type="NCBI Taxonomy" id="1510459"/>
    <lineage>
        <taxon>Bacteria</taxon>
        <taxon>Pseudomonadati</taxon>
        <taxon>Pseudomonadota</taxon>
        <taxon>Gammaproteobacteria</taxon>
        <taxon>Cellvibrionales</taxon>
        <taxon>Cellvibrionaceae</taxon>
        <taxon>Simiduia</taxon>
    </lineage>
</organism>
<gene>
    <name evidence="3" type="ORF">FHS30_002738</name>
</gene>
<dbReference type="EMBL" id="JACHXZ010000004">
    <property type="protein sequence ID" value="MBB3169525.1"/>
    <property type="molecule type" value="Genomic_DNA"/>
</dbReference>
<sequence length="321" mass="35014">MNTPPLDSKPYDIGTAGSPWSDAEKSQWLARQKKHRLHAQDVLPRIDALRDRFDVIEYGQLDYLEIANAATLGGHYPLLAVRSRSASQLPLVIVTGGVHGYETSGVLGALTFLETEAQFYADHFQLLVIPCVSPWGYETINRWNPNAIDPNRSFGAKGVAAEAQLLKKFVTGLGIEPLAHIDLHETTDTDNSEFRPALAARDGVTNKNWNIPDGFYLVDCSARPQPDFQRAILDSVAQVTHIADADADGKLIGTPLSQPGTIEYPTQKIGLCTGMTKAPYTSTTEVYPDSPKATPAQCTQAQVAAITGGLNYLRNLRSQAR</sequence>
<dbReference type="SUPFAM" id="SSF53187">
    <property type="entry name" value="Zn-dependent exopeptidases"/>
    <property type="match status" value="1"/>
</dbReference>
<feature type="domain" description="Peptidase M14" evidence="2">
    <location>
        <begin position="33"/>
        <end position="321"/>
    </location>
</feature>
<comment type="caution">
    <text evidence="1">Lacks conserved residue(s) required for the propagation of feature annotation.</text>
</comment>
<dbReference type="Proteomes" id="UP000559987">
    <property type="component" value="Unassembled WGS sequence"/>
</dbReference>
<reference evidence="3 4" key="1">
    <citation type="submission" date="2020-08" db="EMBL/GenBank/DDBJ databases">
        <title>Genomic Encyclopedia of Type Strains, Phase III (KMG-III): the genomes of soil and plant-associated and newly described type strains.</title>
        <authorList>
            <person name="Whitman W."/>
        </authorList>
    </citation>
    <scope>NUCLEOTIDE SEQUENCE [LARGE SCALE GENOMIC DNA]</scope>
    <source>
        <strain evidence="3 4">CECT 8571</strain>
    </source>
</reference>
<proteinExistence type="inferred from homology"/>
<keyword evidence="4" id="KW-1185">Reference proteome</keyword>
<comment type="similarity">
    <text evidence="1">Belongs to the peptidase M14 family.</text>
</comment>